<comment type="caution">
    <text evidence="1">The sequence shown here is derived from an EMBL/GenBank/DDBJ whole genome shotgun (WGS) entry which is preliminary data.</text>
</comment>
<proteinExistence type="predicted"/>
<gene>
    <name evidence="1" type="ORF">M9H77_28788</name>
</gene>
<organism evidence="1 2">
    <name type="scientific">Catharanthus roseus</name>
    <name type="common">Madagascar periwinkle</name>
    <name type="synonym">Vinca rosea</name>
    <dbReference type="NCBI Taxonomy" id="4058"/>
    <lineage>
        <taxon>Eukaryota</taxon>
        <taxon>Viridiplantae</taxon>
        <taxon>Streptophyta</taxon>
        <taxon>Embryophyta</taxon>
        <taxon>Tracheophyta</taxon>
        <taxon>Spermatophyta</taxon>
        <taxon>Magnoliopsida</taxon>
        <taxon>eudicotyledons</taxon>
        <taxon>Gunneridae</taxon>
        <taxon>Pentapetalae</taxon>
        <taxon>asterids</taxon>
        <taxon>lamiids</taxon>
        <taxon>Gentianales</taxon>
        <taxon>Apocynaceae</taxon>
        <taxon>Rauvolfioideae</taxon>
        <taxon>Vinceae</taxon>
        <taxon>Catharanthinae</taxon>
        <taxon>Catharanthus</taxon>
    </lineage>
</organism>
<dbReference type="EMBL" id="CM044706">
    <property type="protein sequence ID" value="KAI5659995.1"/>
    <property type="molecule type" value="Genomic_DNA"/>
</dbReference>
<protein>
    <submittedName>
        <fullName evidence="1">Uncharacterized protein</fullName>
    </submittedName>
</protein>
<dbReference type="Proteomes" id="UP001060085">
    <property type="component" value="Linkage Group LG06"/>
</dbReference>
<reference evidence="2" key="1">
    <citation type="journal article" date="2023" name="Nat. Plants">
        <title>Single-cell RNA sequencing provides a high-resolution roadmap for understanding the multicellular compartmentation of specialized metabolism.</title>
        <authorList>
            <person name="Sun S."/>
            <person name="Shen X."/>
            <person name="Li Y."/>
            <person name="Li Y."/>
            <person name="Wang S."/>
            <person name="Li R."/>
            <person name="Zhang H."/>
            <person name="Shen G."/>
            <person name="Guo B."/>
            <person name="Wei J."/>
            <person name="Xu J."/>
            <person name="St-Pierre B."/>
            <person name="Chen S."/>
            <person name="Sun C."/>
        </authorList>
    </citation>
    <scope>NUCLEOTIDE SEQUENCE [LARGE SCALE GENOMIC DNA]</scope>
</reference>
<name>A0ACC0AGL0_CATRO</name>
<accession>A0ACC0AGL0</accession>
<evidence type="ECO:0000313" key="1">
    <source>
        <dbReference type="EMBL" id="KAI5659995.1"/>
    </source>
</evidence>
<keyword evidence="2" id="KW-1185">Reference proteome</keyword>
<sequence>MTFTTLPPMDPEDDEMLVPHSAFPTESPQPMEGKAIVVMGVSGAGKSTIGSMLAEALNCRFVDADDFHPQSNKEKMKNGIPLTEEDRIPWLETLRDVVREGIRKNQIMILGCSALQKQYREILRCADSNYERGGACSRSKVVQFVLLEVGVEVLAERLEKRALEGKHFMPPKLLQSQMDLLQIDESECIFKVDATLDPHAIVDLIIQSSIVL</sequence>
<evidence type="ECO:0000313" key="2">
    <source>
        <dbReference type="Proteomes" id="UP001060085"/>
    </source>
</evidence>